<reference evidence="1" key="2">
    <citation type="journal article" date="2015" name="Fish Shellfish Immunol.">
        <title>Early steps in the European eel (Anguilla anguilla)-Vibrio vulnificus interaction in the gills: Role of the RtxA13 toxin.</title>
        <authorList>
            <person name="Callol A."/>
            <person name="Pajuelo D."/>
            <person name="Ebbesson L."/>
            <person name="Teles M."/>
            <person name="MacKenzie S."/>
            <person name="Amaro C."/>
        </authorList>
    </citation>
    <scope>NUCLEOTIDE SEQUENCE</scope>
</reference>
<organism evidence="1">
    <name type="scientific">Anguilla anguilla</name>
    <name type="common">European freshwater eel</name>
    <name type="synonym">Muraena anguilla</name>
    <dbReference type="NCBI Taxonomy" id="7936"/>
    <lineage>
        <taxon>Eukaryota</taxon>
        <taxon>Metazoa</taxon>
        <taxon>Chordata</taxon>
        <taxon>Craniata</taxon>
        <taxon>Vertebrata</taxon>
        <taxon>Euteleostomi</taxon>
        <taxon>Actinopterygii</taxon>
        <taxon>Neopterygii</taxon>
        <taxon>Teleostei</taxon>
        <taxon>Anguilliformes</taxon>
        <taxon>Anguillidae</taxon>
        <taxon>Anguilla</taxon>
    </lineage>
</organism>
<dbReference type="AlphaFoldDB" id="A0A0E9V7B8"/>
<accession>A0A0E9V7B8</accession>
<reference evidence="1" key="1">
    <citation type="submission" date="2014-11" db="EMBL/GenBank/DDBJ databases">
        <authorList>
            <person name="Amaro Gonzalez C."/>
        </authorList>
    </citation>
    <scope>NUCLEOTIDE SEQUENCE</scope>
</reference>
<evidence type="ECO:0000313" key="1">
    <source>
        <dbReference type="EMBL" id="JAH73891.1"/>
    </source>
</evidence>
<proteinExistence type="predicted"/>
<sequence length="34" mass="4187">MLQSKAMWLFPHRVVRLNTHPIFSQQYQYICPPR</sequence>
<name>A0A0E9V7B8_ANGAN</name>
<dbReference type="EMBL" id="GBXM01034686">
    <property type="protein sequence ID" value="JAH73891.1"/>
    <property type="molecule type" value="Transcribed_RNA"/>
</dbReference>
<protein>
    <submittedName>
        <fullName evidence="1">Uncharacterized protein</fullName>
    </submittedName>
</protein>